<reference evidence="1" key="1">
    <citation type="submission" date="2021-02" db="EMBL/GenBank/DDBJ databases">
        <authorList>
            <person name="Nowell W R."/>
        </authorList>
    </citation>
    <scope>NUCLEOTIDE SEQUENCE</scope>
</reference>
<organism evidence="1 5">
    <name type="scientific">Didymodactylos carnosus</name>
    <dbReference type="NCBI Taxonomy" id="1234261"/>
    <lineage>
        <taxon>Eukaryota</taxon>
        <taxon>Metazoa</taxon>
        <taxon>Spiralia</taxon>
        <taxon>Gnathifera</taxon>
        <taxon>Rotifera</taxon>
        <taxon>Eurotatoria</taxon>
        <taxon>Bdelloidea</taxon>
        <taxon>Philodinida</taxon>
        <taxon>Philodinidae</taxon>
        <taxon>Didymodactylos</taxon>
    </lineage>
</organism>
<evidence type="ECO:0000313" key="4">
    <source>
        <dbReference type="EMBL" id="CAF4019199.1"/>
    </source>
</evidence>
<keyword evidence="5" id="KW-1185">Reference proteome</keyword>
<protein>
    <submittedName>
        <fullName evidence="1">Uncharacterized protein</fullName>
    </submittedName>
</protein>
<dbReference type="EMBL" id="CAJNOQ010005246">
    <property type="protein sequence ID" value="CAF1091569.1"/>
    <property type="molecule type" value="Genomic_DNA"/>
</dbReference>
<dbReference type="Proteomes" id="UP000682733">
    <property type="component" value="Unassembled WGS sequence"/>
</dbReference>
<evidence type="ECO:0000313" key="5">
    <source>
        <dbReference type="Proteomes" id="UP000663829"/>
    </source>
</evidence>
<dbReference type="EMBL" id="CAJOBC010005247">
    <property type="protein sequence ID" value="CAF3857057.1"/>
    <property type="molecule type" value="Genomic_DNA"/>
</dbReference>
<comment type="caution">
    <text evidence="1">The sequence shown here is derived from an EMBL/GenBank/DDBJ whole genome shotgun (WGS) entry which is preliminary data.</text>
</comment>
<dbReference type="Proteomes" id="UP000677228">
    <property type="component" value="Unassembled WGS sequence"/>
</dbReference>
<dbReference type="Proteomes" id="UP000663829">
    <property type="component" value="Unassembled WGS sequence"/>
</dbReference>
<evidence type="ECO:0000313" key="3">
    <source>
        <dbReference type="EMBL" id="CAF3857057.1"/>
    </source>
</evidence>
<proteinExistence type="predicted"/>
<dbReference type="EMBL" id="CAJNOK010014699">
    <property type="protein sequence ID" value="CAF1210227.1"/>
    <property type="molecule type" value="Genomic_DNA"/>
</dbReference>
<sequence length="115" mass="13109">MYIIYCANLPWDDIINDRSMYTVGDIVQVKFGNRHYKGEIKAIEELNISIKGNNAYQALANVFGYQDQILTFVQDIFSAVELLQKKLKILTATVEEGGKQHYGLPHLQALLLFKS</sequence>
<name>A0A814NC98_9BILA</name>
<gene>
    <name evidence="1" type="ORF">GPM918_LOCUS18287</name>
    <name evidence="2" type="ORF">OVA965_LOCUS24413</name>
    <name evidence="3" type="ORF">SRO942_LOCUS18285</name>
    <name evidence="4" type="ORF">TMI583_LOCUS25132</name>
</gene>
<accession>A0A814NC98</accession>
<dbReference type="EMBL" id="CAJOBA010036232">
    <property type="protein sequence ID" value="CAF4019199.1"/>
    <property type="molecule type" value="Genomic_DNA"/>
</dbReference>
<evidence type="ECO:0000313" key="2">
    <source>
        <dbReference type="EMBL" id="CAF1210227.1"/>
    </source>
</evidence>
<dbReference type="AlphaFoldDB" id="A0A814NC98"/>
<evidence type="ECO:0000313" key="1">
    <source>
        <dbReference type="EMBL" id="CAF1091569.1"/>
    </source>
</evidence>
<dbReference type="Proteomes" id="UP000681722">
    <property type="component" value="Unassembled WGS sequence"/>
</dbReference>